<dbReference type="Proteomes" id="UP000070444">
    <property type="component" value="Unassembled WGS sequence"/>
</dbReference>
<feature type="transmembrane region" description="Helical" evidence="10">
    <location>
        <begin position="27"/>
        <end position="51"/>
    </location>
</feature>
<feature type="transmembrane region" description="Helical" evidence="10">
    <location>
        <begin position="402"/>
        <end position="420"/>
    </location>
</feature>
<feature type="transmembrane region" description="Helical" evidence="10">
    <location>
        <begin position="510"/>
        <end position="531"/>
    </location>
</feature>
<comment type="subcellular location">
    <subcellularLocation>
        <location evidence="1 10">Endoplasmic reticulum membrane</location>
        <topology evidence="1 10">Multi-pass membrane protein</topology>
    </subcellularLocation>
</comment>
<evidence type="ECO:0000256" key="3">
    <source>
        <dbReference type="ARBA" id="ARBA00010288"/>
    </source>
</evidence>
<feature type="transmembrane region" description="Helical" evidence="10">
    <location>
        <begin position="440"/>
        <end position="460"/>
    </location>
</feature>
<evidence type="ECO:0000256" key="2">
    <source>
        <dbReference type="ARBA" id="ARBA00004922"/>
    </source>
</evidence>
<dbReference type="OrthoDB" id="9979195at2759"/>
<name>A0A137P1M6_CONC2</name>
<dbReference type="GO" id="GO:0005789">
    <property type="term" value="C:endoplasmic reticulum membrane"/>
    <property type="evidence" value="ECO:0007669"/>
    <property type="project" value="UniProtKB-SubCell"/>
</dbReference>
<feature type="transmembrane region" description="Helical" evidence="10">
    <location>
        <begin position="368"/>
        <end position="390"/>
    </location>
</feature>
<accession>A0A137P1M6</accession>
<comment type="function">
    <text evidence="9 10">Intramembrane glycolipid transporter that operates in the biosynthetic pathway of dolichol-linked oligosaccharides, the glycan precursors employed in protein asparagine (N)-glycosylation. The sequential addition of sugars to dolichol pyrophosphate produces dolichol-linked oligosaccharides containing fourteen sugars, including two GlcNAcs, nine mannoses and three glucoses. Once assembled, the oligosaccharide is transferred from the lipid to nascent proteins by oligosaccharyltransferases. The assembly of dolichol-linked oligosaccharides begins on the cytosolic side of the endoplasmic reticulum membrane and finishes in its lumen. RFT1 could mediate the translocation of the cytosolically oriented intermediate DolPP-GlcNAc2Man5, produced by ALG11, into the ER lumen where dolichol-linked oligosaccharides assembly continues. However, the intramembrane lipid transporter activity could not be confirmed in vitro.</text>
</comment>
<evidence type="ECO:0000256" key="4">
    <source>
        <dbReference type="ARBA" id="ARBA00022692"/>
    </source>
</evidence>
<comment type="similarity">
    <text evidence="3 10">Belongs to the RFT1 family.</text>
</comment>
<evidence type="ECO:0000256" key="10">
    <source>
        <dbReference type="RuleBase" id="RU365067"/>
    </source>
</evidence>
<dbReference type="EMBL" id="KQ964553">
    <property type="protein sequence ID" value="KXN68965.1"/>
    <property type="molecule type" value="Genomic_DNA"/>
</dbReference>
<keyword evidence="5 10" id="KW-0256">Endoplasmic reticulum</keyword>
<feature type="transmembrane region" description="Helical" evidence="10">
    <location>
        <begin position="113"/>
        <end position="135"/>
    </location>
</feature>
<protein>
    <recommendedName>
        <fullName evidence="8 10">Man(5)GlcNAc(2)-PP-dolichol translocation protein RFT1</fullName>
    </recommendedName>
</protein>
<dbReference type="STRING" id="796925.A0A137P1M6"/>
<feature type="transmembrane region" description="Helical" evidence="10">
    <location>
        <begin position="466"/>
        <end position="489"/>
    </location>
</feature>
<evidence type="ECO:0000256" key="6">
    <source>
        <dbReference type="ARBA" id="ARBA00022989"/>
    </source>
</evidence>
<sequence length="579" mass="65851">MSNSTEEVNNDGDKGGKSLLKTTSQGAGYLLIFNIISKVITFTMNQLILYFTKMDSFGIANIQFELLMSTILFLSREGVRCALLRVNEVQHESSSKEGKKSSNLNEIIKTQQFINISYIPIVMGALLSPVLYYIFSITVSKETLNYPGFNSTLNLYIISSLVELLSEPLYLLAQNQLNFRLRITIQGKALFGKSLVHFVLSYLNYYYTEDRMKYDLMCYGFAQLAYSVIILYEFSIHYYKLYGSLNCIVPRSTSSNTSTRATLIDYEIAKLCFTLTSQSIIKHILTEGDKLILTGVGDLSLQGPYGIVSRYGSLIARMVLQPIEEIARGLFSKLFNFSEEPKDIALIKEEQNNLTIGKTILATLFKMYSLVSLVIICFIPSYINCLYSLLKREIATLEPSTWNMILAYCCYLLVMAINGITEALVQSLASKSKLNQYNQYLILFSVIHISSAYVMLKVYLMGNLSLIIGNIINMGLRITWAIHFLLNFITHHQQNLFKNSEPKLAILRSYSLHPTVLFNFFTTFWINLYLTNPSEIDTLFGCIKALFTGVVVFLTNMVIVYLFEKSFLISLKNNIISRR</sequence>
<dbReference type="GO" id="GO:0034203">
    <property type="term" value="P:glycolipid translocation"/>
    <property type="evidence" value="ECO:0007669"/>
    <property type="project" value="TreeGrafter"/>
</dbReference>
<evidence type="ECO:0000256" key="5">
    <source>
        <dbReference type="ARBA" id="ARBA00022824"/>
    </source>
</evidence>
<organism evidence="11 12">
    <name type="scientific">Conidiobolus coronatus (strain ATCC 28846 / CBS 209.66 / NRRL 28638)</name>
    <name type="common">Delacroixia coronata</name>
    <dbReference type="NCBI Taxonomy" id="796925"/>
    <lineage>
        <taxon>Eukaryota</taxon>
        <taxon>Fungi</taxon>
        <taxon>Fungi incertae sedis</taxon>
        <taxon>Zoopagomycota</taxon>
        <taxon>Entomophthoromycotina</taxon>
        <taxon>Entomophthoromycetes</taxon>
        <taxon>Entomophthorales</taxon>
        <taxon>Ancylistaceae</taxon>
        <taxon>Conidiobolus</taxon>
    </lineage>
</organism>
<evidence type="ECO:0000313" key="11">
    <source>
        <dbReference type="EMBL" id="KXN68965.1"/>
    </source>
</evidence>
<evidence type="ECO:0000256" key="9">
    <source>
        <dbReference type="ARBA" id="ARBA00045912"/>
    </source>
</evidence>
<dbReference type="AlphaFoldDB" id="A0A137P1M6"/>
<evidence type="ECO:0000256" key="7">
    <source>
        <dbReference type="ARBA" id="ARBA00023136"/>
    </source>
</evidence>
<keyword evidence="7 10" id="KW-0472">Membrane</keyword>
<dbReference type="Pfam" id="PF04506">
    <property type="entry name" value="Rft-1"/>
    <property type="match status" value="1"/>
</dbReference>
<dbReference type="GO" id="GO:0006488">
    <property type="term" value="P:dolichol-linked oligosaccharide biosynthetic process"/>
    <property type="evidence" value="ECO:0007669"/>
    <property type="project" value="InterPro"/>
</dbReference>
<keyword evidence="6 10" id="KW-1133">Transmembrane helix</keyword>
<dbReference type="InterPro" id="IPR007594">
    <property type="entry name" value="RFT1"/>
</dbReference>
<feature type="transmembrane region" description="Helical" evidence="10">
    <location>
        <begin position="543"/>
        <end position="563"/>
    </location>
</feature>
<evidence type="ECO:0000256" key="1">
    <source>
        <dbReference type="ARBA" id="ARBA00004477"/>
    </source>
</evidence>
<feature type="transmembrane region" description="Helical" evidence="10">
    <location>
        <begin position="155"/>
        <end position="173"/>
    </location>
</feature>
<comment type="pathway">
    <text evidence="2">Protein modification; protein glycosylation.</text>
</comment>
<gene>
    <name evidence="11" type="ORF">CONCODRAFT_59814</name>
</gene>
<reference evidence="11 12" key="1">
    <citation type="journal article" date="2015" name="Genome Biol. Evol.">
        <title>Phylogenomic analyses indicate that early fungi evolved digesting cell walls of algal ancestors of land plants.</title>
        <authorList>
            <person name="Chang Y."/>
            <person name="Wang S."/>
            <person name="Sekimoto S."/>
            <person name="Aerts A.L."/>
            <person name="Choi C."/>
            <person name="Clum A."/>
            <person name="LaButti K.M."/>
            <person name="Lindquist E.A."/>
            <person name="Yee Ngan C."/>
            <person name="Ohm R.A."/>
            <person name="Salamov A.A."/>
            <person name="Grigoriev I.V."/>
            <person name="Spatafora J.W."/>
            <person name="Berbee M.L."/>
        </authorList>
    </citation>
    <scope>NUCLEOTIDE SEQUENCE [LARGE SCALE GENOMIC DNA]</scope>
    <source>
        <strain evidence="11 12">NRRL 28638</strain>
    </source>
</reference>
<keyword evidence="4 10" id="KW-0812">Transmembrane</keyword>
<keyword evidence="12" id="KW-1185">Reference proteome</keyword>
<evidence type="ECO:0000313" key="12">
    <source>
        <dbReference type="Proteomes" id="UP000070444"/>
    </source>
</evidence>
<dbReference type="PANTHER" id="PTHR13117:SF5">
    <property type="entry name" value="PROTEIN RFT1 HOMOLOG"/>
    <property type="match status" value="1"/>
</dbReference>
<evidence type="ECO:0000256" key="8">
    <source>
        <dbReference type="ARBA" id="ARBA00044793"/>
    </source>
</evidence>
<keyword evidence="10" id="KW-0813">Transport</keyword>
<comment type="caution">
    <text evidence="10">Lacks conserved residue(s) required for the propagation of feature annotation.</text>
</comment>
<dbReference type="PANTHER" id="PTHR13117">
    <property type="entry name" value="ENDOPLASMIC RETICULUM MULTISPAN TRANSMEMBRANE PROTEIN-RELATED"/>
    <property type="match status" value="1"/>
</dbReference>
<dbReference type="OMA" id="WPGKLFG"/>
<proteinExistence type="inferred from homology"/>